<dbReference type="Gene3D" id="3.40.50.920">
    <property type="match status" value="1"/>
</dbReference>
<evidence type="ECO:0000256" key="9">
    <source>
        <dbReference type="ARBA" id="ARBA00022837"/>
    </source>
</evidence>
<feature type="binding site" evidence="15">
    <location>
        <position position="242"/>
    </location>
    <ligand>
        <name>thiamine diphosphate</name>
        <dbReference type="ChEBI" id="CHEBI:58937"/>
    </ligand>
</feature>
<dbReference type="InterPro" id="IPR005474">
    <property type="entry name" value="Transketolase_N"/>
</dbReference>
<evidence type="ECO:0000256" key="5">
    <source>
        <dbReference type="ARBA" id="ARBA00011738"/>
    </source>
</evidence>
<feature type="binding site" evidence="14">
    <location>
        <position position="86"/>
    </location>
    <ligand>
        <name>substrate</name>
    </ligand>
</feature>
<dbReference type="SMART" id="SM00861">
    <property type="entry name" value="Transket_pyr"/>
    <property type="match status" value="1"/>
</dbReference>
<evidence type="ECO:0000256" key="18">
    <source>
        <dbReference type="SAM" id="MobiDB-lite"/>
    </source>
</evidence>
<feature type="binding site" evidence="15">
    <location>
        <position position="213"/>
    </location>
    <ligand>
        <name>thiamine diphosphate</name>
        <dbReference type="ChEBI" id="CHEBI:58937"/>
    </ligand>
</feature>
<evidence type="ECO:0000256" key="17">
    <source>
        <dbReference type="PIRSR" id="PIRSR605478-5"/>
    </source>
</evidence>
<dbReference type="InterPro" id="IPR055152">
    <property type="entry name" value="Transketolase-like_C_2"/>
</dbReference>
<evidence type="ECO:0000256" key="7">
    <source>
        <dbReference type="ARBA" id="ARBA00022679"/>
    </source>
</evidence>
<evidence type="ECO:0000256" key="1">
    <source>
        <dbReference type="ARBA" id="ARBA00001913"/>
    </source>
</evidence>
<dbReference type="PANTHER" id="PTHR43522:SF2">
    <property type="entry name" value="TRANSKETOLASE 1-RELATED"/>
    <property type="match status" value="1"/>
</dbReference>
<evidence type="ECO:0000256" key="11">
    <source>
        <dbReference type="ARBA" id="ARBA00023052"/>
    </source>
</evidence>
<keyword evidence="9" id="KW-0106">Calcium</keyword>
<dbReference type="GeneID" id="22914847"/>
<dbReference type="EMBL" id="AFNH02001008">
    <property type="protein sequence ID" value="EZG45897.1"/>
    <property type="molecule type" value="Genomic_DNA"/>
</dbReference>
<evidence type="ECO:0000259" key="19">
    <source>
        <dbReference type="SMART" id="SM00861"/>
    </source>
</evidence>
<feature type="compositionally biased region" description="Polar residues" evidence="18">
    <location>
        <begin position="1"/>
        <end position="16"/>
    </location>
</feature>
<evidence type="ECO:0000313" key="20">
    <source>
        <dbReference type="EMBL" id="EZG45897.1"/>
    </source>
</evidence>
<dbReference type="CDD" id="cd07033">
    <property type="entry name" value="TPP_PYR_DXS_TK_like"/>
    <property type="match status" value="1"/>
</dbReference>
<gene>
    <name evidence="20" type="ORF">GNI_136370</name>
</gene>
<organism evidence="20 21">
    <name type="scientific">Gregarina niphandrodes</name>
    <name type="common">Septate eugregarine</name>
    <dbReference type="NCBI Taxonomy" id="110365"/>
    <lineage>
        <taxon>Eukaryota</taxon>
        <taxon>Sar</taxon>
        <taxon>Alveolata</taxon>
        <taxon>Apicomplexa</taxon>
        <taxon>Conoidasida</taxon>
        <taxon>Gregarinasina</taxon>
        <taxon>Eugregarinorida</taxon>
        <taxon>Gregarinidae</taxon>
        <taxon>Gregarina</taxon>
    </lineage>
</organism>
<dbReference type="GO" id="GO:0005829">
    <property type="term" value="C:cytosol"/>
    <property type="evidence" value="ECO:0007669"/>
    <property type="project" value="TreeGrafter"/>
</dbReference>
<feature type="binding site" evidence="16">
    <location>
        <position position="212"/>
    </location>
    <ligand>
        <name>Mg(2+)</name>
        <dbReference type="ChEBI" id="CHEBI:18420"/>
    </ligand>
</feature>
<dbReference type="InterPro" id="IPR020826">
    <property type="entry name" value="Transketolase_BS"/>
</dbReference>
<feature type="binding site" evidence="15">
    <location>
        <position position="126"/>
    </location>
    <ligand>
        <name>thiamine diphosphate</name>
        <dbReference type="ChEBI" id="CHEBI:58937"/>
    </ligand>
</feature>
<dbReference type="AlphaFoldDB" id="A0A023B0T7"/>
<evidence type="ECO:0000256" key="8">
    <source>
        <dbReference type="ARBA" id="ARBA00022723"/>
    </source>
</evidence>
<dbReference type="VEuPathDB" id="CryptoDB:GNI_136370"/>
<feature type="binding site" evidence="14">
    <location>
        <position position="411"/>
    </location>
    <ligand>
        <name>substrate</name>
    </ligand>
</feature>
<keyword evidence="8 16" id="KW-0479">Metal-binding</keyword>
<comment type="cofactor">
    <cofactor evidence="16">
        <name>Mg(2+)</name>
        <dbReference type="ChEBI" id="CHEBI:18420"/>
    </cofactor>
    <text evidence="16">Binds 1 Mg(2+) ion per subunit. Can also utilize other divalent metal cations, such as Ca(2+), Mn(2+) and Co(2+).</text>
</comment>
<evidence type="ECO:0000256" key="15">
    <source>
        <dbReference type="PIRSR" id="PIRSR605478-3"/>
    </source>
</evidence>
<evidence type="ECO:0000256" key="4">
    <source>
        <dbReference type="ARBA" id="ARBA00007131"/>
    </source>
</evidence>
<dbReference type="GO" id="GO:0006098">
    <property type="term" value="P:pentose-phosphate shunt"/>
    <property type="evidence" value="ECO:0007669"/>
    <property type="project" value="TreeGrafter"/>
</dbReference>
<dbReference type="CDD" id="cd02012">
    <property type="entry name" value="TPP_TK"/>
    <property type="match status" value="1"/>
</dbReference>
<evidence type="ECO:0000256" key="3">
    <source>
        <dbReference type="ARBA" id="ARBA00001941"/>
    </source>
</evidence>
<dbReference type="OMA" id="ADYMRGS"/>
<evidence type="ECO:0000256" key="6">
    <source>
        <dbReference type="ARBA" id="ARBA00013152"/>
    </source>
</evidence>
<dbReference type="GO" id="GO:0004802">
    <property type="term" value="F:transketolase activity"/>
    <property type="evidence" value="ECO:0007669"/>
    <property type="project" value="UniProtKB-EC"/>
</dbReference>
<comment type="cofactor">
    <cofactor evidence="3">
        <name>Co(2+)</name>
        <dbReference type="ChEBI" id="CHEBI:48828"/>
    </cofactor>
</comment>
<dbReference type="Pfam" id="PF22613">
    <property type="entry name" value="Transketolase_C_1"/>
    <property type="match status" value="1"/>
</dbReference>
<dbReference type="PROSITE" id="PS00801">
    <property type="entry name" value="TRANSKETOLASE_1"/>
    <property type="match status" value="1"/>
</dbReference>
<dbReference type="InterPro" id="IPR033247">
    <property type="entry name" value="Transketolase_fam"/>
</dbReference>
<feature type="domain" description="Transketolase-like pyrimidine-binding" evidence="19">
    <location>
        <begin position="408"/>
        <end position="581"/>
    </location>
</feature>
<evidence type="ECO:0000256" key="13">
    <source>
        <dbReference type="PIRSR" id="PIRSR605478-1"/>
    </source>
</evidence>
<dbReference type="PROSITE" id="PS00802">
    <property type="entry name" value="TRANSKETOLASE_2"/>
    <property type="match status" value="1"/>
</dbReference>
<dbReference type="PANTHER" id="PTHR43522">
    <property type="entry name" value="TRANSKETOLASE"/>
    <property type="match status" value="1"/>
</dbReference>
<dbReference type="Pfam" id="PF02779">
    <property type="entry name" value="Transket_pyr"/>
    <property type="match status" value="1"/>
</dbReference>
<dbReference type="NCBIfam" id="TIGR00232">
    <property type="entry name" value="tktlase_bact"/>
    <property type="match status" value="1"/>
</dbReference>
<sequence>MVSATTEQMSEPQNERTLPASMKRRLSLDEASNPAMGGTPQSVPKYVKREEGVFRDCLGFVPEDGAVVNYIRCLTASIVSRANSGHPGAPMGCAVMAHGLFGYVMNANGEHPDWVNRDRFVLSNGHACALLYTMLHLTGHAVSMEDLKSFRKLGSICAGHPEVGLTSGVEVTTGPLGQGIANAVGLALGTRLMAARFSAELFNNYTYAILGDGCLQEGVSAEACSLAGTWKLGSLIALYDRNGITIDGSTELSFTDDTANKFRAWNWQVLYLPDGDRDLSNLVSLIEQAKKNTQQPTLIIVDTTIGYGSLKQGSCKVHGAPLSKEDMKQLCEKSGFVYDDIFEVPESVKQFYQAKKASSNKAYAEWMDKFNQWKQNNPVDAAELERRLSGNVCDRAIEQLNNVEIKEDAPRNVSQACLQAIAAAMPELVGGSADLMESNKTDVVSQVGGRQCPENAGGRYLHFGVREHGMAAIINGLAGYGGFKVFNSTFLNFYTYAWGAARLAALSHFPVLMLATHDSIELGEDGPTHQPVEVPALLRATPNLDMIRPGDAREVVGAYRCWMKSTKTPVVLALARGKVPVQDKTDSEKVAMGAYVLRDFAADETKPKLILAASGSELFMADKTAELLSGYNIRTVSMPSWDLFEKQTAEYRRDIFPRGVPAAIMEPYSSYGIDRYFYPEISVSLDRFGVSAPVKDARQHLGYTPEAWAEKIKQNYKQVNSS</sequence>
<evidence type="ECO:0000256" key="12">
    <source>
        <dbReference type="ARBA" id="ARBA00049473"/>
    </source>
</evidence>
<feature type="region of interest" description="Disordered" evidence="18">
    <location>
        <begin position="1"/>
        <end position="22"/>
    </location>
</feature>
<feature type="binding site" evidence="14">
    <location>
        <position position="517"/>
    </location>
    <ligand>
        <name>substrate</name>
    </ligand>
</feature>
<dbReference type="GO" id="GO:0046872">
    <property type="term" value="F:metal ion binding"/>
    <property type="evidence" value="ECO:0007669"/>
    <property type="project" value="UniProtKB-KW"/>
</dbReference>
<evidence type="ECO:0000256" key="14">
    <source>
        <dbReference type="PIRSR" id="PIRSR605478-2"/>
    </source>
</evidence>
<feature type="active site" description="Proton donor" evidence="13">
    <location>
        <position position="467"/>
    </location>
</feature>
<evidence type="ECO:0000256" key="10">
    <source>
        <dbReference type="ARBA" id="ARBA00022842"/>
    </source>
</evidence>
<keyword evidence="11 15" id="KW-0786">Thiamine pyrophosphate</keyword>
<feature type="binding site" evidence="16">
    <location>
        <position position="242"/>
    </location>
    <ligand>
        <name>Mg(2+)</name>
        <dbReference type="ChEBI" id="CHEBI:18420"/>
    </ligand>
</feature>
<dbReference type="SUPFAM" id="SSF52922">
    <property type="entry name" value="TK C-terminal domain-like"/>
    <property type="match status" value="1"/>
</dbReference>
<dbReference type="OrthoDB" id="10267175at2759"/>
<dbReference type="RefSeq" id="XP_011132423.1">
    <property type="nucleotide sequence ID" value="XM_011134121.1"/>
</dbReference>
<dbReference type="Pfam" id="PF00456">
    <property type="entry name" value="Transketolase_N"/>
    <property type="match status" value="1"/>
</dbReference>
<feature type="binding site" evidence="14">
    <location>
        <position position="438"/>
    </location>
    <ligand>
        <name>substrate</name>
    </ligand>
</feature>
<dbReference type="SUPFAM" id="SSF52518">
    <property type="entry name" value="Thiamin diphosphate-binding fold (THDP-binding)"/>
    <property type="match status" value="2"/>
</dbReference>
<dbReference type="InterPro" id="IPR029061">
    <property type="entry name" value="THDP-binding"/>
</dbReference>
<comment type="cofactor">
    <cofactor evidence="15">
        <name>thiamine diphosphate</name>
        <dbReference type="ChEBI" id="CHEBI:58937"/>
    </cofactor>
    <text evidence="15">Binds 1 thiamine pyrophosphate per subunit. During the reaction, the substrate forms a covalent intermediate with the cofactor.</text>
</comment>
<dbReference type="InterPro" id="IPR009014">
    <property type="entry name" value="Transketo_C/PFOR_II"/>
</dbReference>
<dbReference type="eggNOG" id="KOG0523">
    <property type="taxonomic scope" value="Eukaryota"/>
</dbReference>
<dbReference type="InterPro" id="IPR005478">
    <property type="entry name" value="Transketolase_bac-like"/>
</dbReference>
<feature type="binding site" evidence="14">
    <location>
        <position position="576"/>
    </location>
    <ligand>
        <name>substrate</name>
    </ligand>
</feature>
<comment type="cofactor">
    <cofactor evidence="1">
        <name>Ca(2+)</name>
        <dbReference type="ChEBI" id="CHEBI:29108"/>
    </cofactor>
</comment>
<evidence type="ECO:0000256" key="2">
    <source>
        <dbReference type="ARBA" id="ARBA00001936"/>
    </source>
</evidence>
<feature type="binding site" evidence="14">
    <location>
        <position position="529"/>
    </location>
    <ligand>
        <name>substrate</name>
    </ligand>
</feature>
<dbReference type="InterPro" id="IPR005475">
    <property type="entry name" value="Transketolase-like_Pyr-bd"/>
</dbReference>
<comment type="similarity">
    <text evidence="4">Belongs to the transketolase family.</text>
</comment>
<feature type="site" description="Important for catalytic activity" evidence="17">
    <location>
        <position position="86"/>
    </location>
</feature>
<evidence type="ECO:0000256" key="16">
    <source>
        <dbReference type="PIRSR" id="PIRSR605478-4"/>
    </source>
</evidence>
<feature type="binding site" evidence="15">
    <location>
        <begin position="174"/>
        <end position="176"/>
    </location>
    <ligand>
        <name>thiamine diphosphate</name>
        <dbReference type="ChEBI" id="CHEBI:58937"/>
    </ligand>
</feature>
<comment type="cofactor">
    <cofactor evidence="2">
        <name>Mn(2+)</name>
        <dbReference type="ChEBI" id="CHEBI:29035"/>
    </cofactor>
</comment>
<keyword evidence="10 16" id="KW-0460">Magnesium</keyword>
<feature type="binding site" evidence="15">
    <location>
        <position position="493"/>
    </location>
    <ligand>
        <name>thiamine diphosphate</name>
        <dbReference type="ChEBI" id="CHEBI:58937"/>
    </ligand>
</feature>
<dbReference type="EC" id="2.2.1.1" evidence="6"/>
<evidence type="ECO:0000313" key="21">
    <source>
        <dbReference type="Proteomes" id="UP000019763"/>
    </source>
</evidence>
<proteinExistence type="inferred from homology"/>
<dbReference type="InterPro" id="IPR049557">
    <property type="entry name" value="Transketolase_CS"/>
</dbReference>
<feature type="binding site" evidence="14">
    <location>
        <position position="318"/>
    </location>
    <ligand>
        <name>substrate</name>
    </ligand>
</feature>
<dbReference type="Proteomes" id="UP000019763">
    <property type="component" value="Unassembled WGS sequence"/>
</dbReference>
<comment type="subunit">
    <text evidence="5">Homodimer.</text>
</comment>
<dbReference type="FunFam" id="3.40.50.970:FF:000004">
    <property type="entry name" value="Transketolase"/>
    <property type="match status" value="1"/>
</dbReference>
<dbReference type="FunFam" id="3.40.50.970:FF:000045">
    <property type="entry name" value="Transketolase"/>
    <property type="match status" value="1"/>
</dbReference>
<comment type="catalytic activity">
    <reaction evidence="12">
        <text>D-sedoheptulose 7-phosphate + D-glyceraldehyde 3-phosphate = aldehydo-D-ribose 5-phosphate + D-xylulose 5-phosphate</text>
        <dbReference type="Rhea" id="RHEA:10508"/>
        <dbReference type="ChEBI" id="CHEBI:57483"/>
        <dbReference type="ChEBI" id="CHEBI:57737"/>
        <dbReference type="ChEBI" id="CHEBI:58273"/>
        <dbReference type="ChEBI" id="CHEBI:59776"/>
        <dbReference type="EC" id="2.2.1.1"/>
    </reaction>
</comment>
<dbReference type="Gene3D" id="3.40.50.970">
    <property type="match status" value="2"/>
</dbReference>
<protein>
    <recommendedName>
        <fullName evidence="6">transketolase</fullName>
        <ecNumber evidence="6">2.2.1.1</ecNumber>
    </recommendedName>
</protein>
<keyword evidence="7 20" id="KW-0808">Transferase</keyword>
<keyword evidence="21" id="KW-1185">Reference proteome</keyword>
<feature type="site" description="Important for catalytic activity" evidence="17">
    <location>
        <position position="318"/>
    </location>
</feature>
<reference evidence="20" key="1">
    <citation type="submission" date="2013-12" db="EMBL/GenBank/DDBJ databases">
        <authorList>
            <person name="Omoto C.K."/>
            <person name="Sibley D."/>
            <person name="Venepally P."/>
            <person name="Hadjithomas M."/>
            <person name="Karamycheva S."/>
            <person name="Brunk B."/>
            <person name="Roos D."/>
            <person name="Caler E."/>
            <person name="Lorenzi H."/>
        </authorList>
    </citation>
    <scope>NUCLEOTIDE SEQUENCE</scope>
</reference>
<feature type="binding site" evidence="14">
    <location>
        <position position="525"/>
    </location>
    <ligand>
        <name>substrate</name>
    </ligand>
</feature>
<feature type="binding site" evidence="15">
    <location>
        <position position="318"/>
    </location>
    <ligand>
        <name>thiamine diphosphate</name>
        <dbReference type="ChEBI" id="CHEBI:58937"/>
    </ligand>
</feature>
<name>A0A023B0T7_GRENI</name>
<comment type="caution">
    <text evidence="20">The sequence shown here is derived from an EMBL/GenBank/DDBJ whole genome shotgun (WGS) entry which is preliminary data.</text>
</comment>
<feature type="binding site" evidence="16">
    <location>
        <position position="244"/>
    </location>
    <ligand>
        <name>Mg(2+)</name>
        <dbReference type="ChEBI" id="CHEBI:18420"/>
    </ligand>
</feature>
<accession>A0A023B0T7</accession>